<dbReference type="SUPFAM" id="SSF54675">
    <property type="entry name" value="Nicotinate/Quinolinate PRTase N-terminal domain-like"/>
    <property type="match status" value="1"/>
</dbReference>
<feature type="domain" description="Nicotinate phosphoribosyltransferase C-terminal" evidence="12">
    <location>
        <begin position="401"/>
        <end position="455"/>
    </location>
</feature>
<proteinExistence type="inferred from homology"/>
<keyword evidence="14" id="KW-1185">Reference proteome</keyword>
<evidence type="ECO:0000313" key="14">
    <source>
        <dbReference type="Proteomes" id="UP000019151"/>
    </source>
</evidence>
<dbReference type="InterPro" id="IPR007229">
    <property type="entry name" value="Nic_PRibTrfase-Fam"/>
</dbReference>
<evidence type="ECO:0000259" key="10">
    <source>
        <dbReference type="Pfam" id="PF04095"/>
    </source>
</evidence>
<evidence type="ECO:0000256" key="6">
    <source>
        <dbReference type="ARBA" id="ARBA00022642"/>
    </source>
</evidence>
<dbReference type="Gene3D" id="3.20.140.10">
    <property type="entry name" value="nicotinate phosphoribosyltransferase"/>
    <property type="match status" value="1"/>
</dbReference>
<dbReference type="InParanoid" id="W0RPZ2"/>
<keyword evidence="7 9" id="KW-0808">Transferase</keyword>
<dbReference type="InterPro" id="IPR013785">
    <property type="entry name" value="Aldolase_TIM"/>
</dbReference>
<dbReference type="NCBIfam" id="NF006695">
    <property type="entry name" value="PRK09243.1-2"/>
    <property type="match status" value="1"/>
</dbReference>
<evidence type="ECO:0000256" key="5">
    <source>
        <dbReference type="ARBA" id="ARBA00022598"/>
    </source>
</evidence>
<comment type="pathway">
    <text evidence="1 9">Cofactor biosynthesis; NAD(+) biosynthesis; nicotinate D-ribonucleotide from nicotinate: step 1/1.</text>
</comment>
<reference evidence="13 14" key="1">
    <citation type="journal article" date="2014" name="Genome Announc.">
        <title>Genome Sequence and Methylome of Soil Bacterium Gemmatirosa kalamazoonensis KBS708T, a Member of the Rarely Cultivated Gemmatimonadetes Phylum.</title>
        <authorList>
            <person name="Debruyn J.M."/>
            <person name="Radosevich M."/>
            <person name="Wommack K.E."/>
            <person name="Polson S.W."/>
            <person name="Hauser L.J."/>
            <person name="Fawaz M.N."/>
            <person name="Korlach J."/>
            <person name="Tsai Y.C."/>
        </authorList>
    </citation>
    <scope>NUCLEOTIDE SEQUENCE [LARGE SCALE GENOMIC DNA]</scope>
    <source>
        <strain evidence="13 14">KBS708</strain>
    </source>
</reference>
<dbReference type="Pfam" id="PF17956">
    <property type="entry name" value="NAPRTase_C"/>
    <property type="match status" value="1"/>
</dbReference>
<dbReference type="Pfam" id="PF17767">
    <property type="entry name" value="NAPRTase_N"/>
    <property type="match status" value="1"/>
</dbReference>
<dbReference type="Pfam" id="PF04095">
    <property type="entry name" value="NAPRTase"/>
    <property type="match status" value="1"/>
</dbReference>
<dbReference type="InterPro" id="IPR006405">
    <property type="entry name" value="Nic_PRibTrfase_pncB"/>
</dbReference>
<dbReference type="KEGG" id="gba:J421_4046"/>
<comment type="function">
    <text evidence="9">Catalyzes the first step in the biosynthesis of NAD from nicotinic acid, the ATP-dependent synthesis of beta-nicotinate D-ribonucleotide from nicotinate and 5-phospho-D-ribose 1-phosphate.</text>
</comment>
<dbReference type="InterPro" id="IPR040727">
    <property type="entry name" value="NAPRTase_N"/>
</dbReference>
<dbReference type="GO" id="GO:0034355">
    <property type="term" value="P:NAD+ biosynthetic process via the salvage pathway"/>
    <property type="evidence" value="ECO:0007669"/>
    <property type="project" value="UniProtKB-ARBA"/>
</dbReference>
<dbReference type="OrthoDB" id="9771406at2"/>
<dbReference type="InterPro" id="IPR036068">
    <property type="entry name" value="Nicotinate_pribotase-like_C"/>
</dbReference>
<feature type="domain" description="Nicotinate phosphoribosyltransferase N-terminal" evidence="11">
    <location>
        <begin position="13"/>
        <end position="142"/>
    </location>
</feature>
<sequence length="466" mass="50104">MPGPTRTAPPPALLTDLYELTMAYSYWRAGRDAHEAAFHLYFRTLPFDGGYAVACGLGPVCDFLERFCFGDDDLAYLAGLTGADDAPLFDRAFLDWLGDLRLTLDVDAVDEGAVVFPNEPLVRVVGPIAQAQLVETTLLTLVGFSTLVATKAARVRHAAGDDAVLEFGLRRAQGPDGGLSASRAAYVGGCSATSDVLAGKLYGIPVSGTHAHSWVMSFDSEREAFSAYADAMPNNGVFLVDTYDTLDGVRNAIEMGRRLRARGQRLLGVRLDSGDLCALSVAARALLDDAGFPDAKVLATNDLDEHRIAELKAAGARIDVWGVGTRLATAYDEPALGAVYKLAAVREPGGAWEPRVKHSEQAAKASTPGMLQVRRYSAGGTAVRDVIWDELSGPPEGDGVELLRPAFRGGRRVRADEPLDVARDRALSSCAALPADVRRLVNPVPYPVALEHRLAERREAMLREDR</sequence>
<dbReference type="GO" id="GO:0047280">
    <property type="term" value="F:nicotinamide phosphoribosyltransferase activity"/>
    <property type="evidence" value="ECO:0007669"/>
    <property type="project" value="UniProtKB-ARBA"/>
</dbReference>
<dbReference type="PATRIC" id="fig|861299.3.peg.4103"/>
<keyword evidence="5 9" id="KW-0436">Ligase</keyword>
<dbReference type="RefSeq" id="WP_025413029.1">
    <property type="nucleotide sequence ID" value="NZ_CP007128.1"/>
</dbReference>
<dbReference type="GO" id="GO:0004516">
    <property type="term" value="F:nicotinate phosphoribosyltransferase activity"/>
    <property type="evidence" value="ECO:0007669"/>
    <property type="project" value="UniProtKB-UniRule"/>
</dbReference>
<evidence type="ECO:0000256" key="4">
    <source>
        <dbReference type="ARBA" id="ARBA00022553"/>
    </source>
</evidence>
<comment type="catalytic activity">
    <reaction evidence="8 9">
        <text>5-phospho-alpha-D-ribose 1-diphosphate + nicotinate + ATP + H2O = nicotinate beta-D-ribonucleotide + ADP + phosphate + diphosphate</text>
        <dbReference type="Rhea" id="RHEA:36163"/>
        <dbReference type="ChEBI" id="CHEBI:15377"/>
        <dbReference type="ChEBI" id="CHEBI:30616"/>
        <dbReference type="ChEBI" id="CHEBI:32544"/>
        <dbReference type="ChEBI" id="CHEBI:33019"/>
        <dbReference type="ChEBI" id="CHEBI:43474"/>
        <dbReference type="ChEBI" id="CHEBI:57502"/>
        <dbReference type="ChEBI" id="CHEBI:58017"/>
        <dbReference type="ChEBI" id="CHEBI:456216"/>
        <dbReference type="EC" id="6.3.4.21"/>
    </reaction>
</comment>
<protein>
    <recommendedName>
        <fullName evidence="3 9">Nicotinate phosphoribosyltransferase</fullName>
        <ecNumber evidence="3 9">6.3.4.21</ecNumber>
    </recommendedName>
</protein>
<dbReference type="InterPro" id="IPR041619">
    <property type="entry name" value="NAPRTase_C"/>
</dbReference>
<dbReference type="EC" id="6.3.4.21" evidence="3 9"/>
<organism evidence="13 14">
    <name type="scientific">Gemmatirosa kalamazoonensis</name>
    <dbReference type="NCBI Taxonomy" id="861299"/>
    <lineage>
        <taxon>Bacteria</taxon>
        <taxon>Pseudomonadati</taxon>
        <taxon>Gemmatimonadota</taxon>
        <taxon>Gemmatimonadia</taxon>
        <taxon>Gemmatimonadales</taxon>
        <taxon>Gemmatimonadaceae</taxon>
        <taxon>Gemmatirosa</taxon>
    </lineage>
</organism>
<dbReference type="Proteomes" id="UP000019151">
    <property type="component" value="Chromosome"/>
</dbReference>
<dbReference type="HOGENOM" id="CLU_025154_2_1_0"/>
<dbReference type="InterPro" id="IPR041525">
    <property type="entry name" value="N/Namide_PRibTrfase"/>
</dbReference>
<dbReference type="FunCoup" id="W0RPZ2">
    <property type="interactions" value="219"/>
</dbReference>
<dbReference type="PIRSF" id="PIRSF000484">
    <property type="entry name" value="NAPRT"/>
    <property type="match status" value="1"/>
</dbReference>
<feature type="domain" description="Nicotinate/nicotinamide phosphoribosyltransferase" evidence="10">
    <location>
        <begin position="166"/>
        <end position="345"/>
    </location>
</feature>
<evidence type="ECO:0000313" key="13">
    <source>
        <dbReference type="EMBL" id="AHG91583.1"/>
    </source>
</evidence>
<dbReference type="STRING" id="861299.J421_4046"/>
<dbReference type="PANTHER" id="PTHR11098:SF1">
    <property type="entry name" value="NICOTINATE PHOSPHORIBOSYLTRANSFERASE"/>
    <property type="match status" value="1"/>
</dbReference>
<evidence type="ECO:0000256" key="1">
    <source>
        <dbReference type="ARBA" id="ARBA00004952"/>
    </source>
</evidence>
<dbReference type="NCBIfam" id="TIGR01513">
    <property type="entry name" value="NAPRTase_put"/>
    <property type="match status" value="1"/>
</dbReference>
<accession>W0RPZ2</accession>
<dbReference type="SUPFAM" id="SSF51690">
    <property type="entry name" value="Nicotinate/Quinolinate PRTase C-terminal domain-like"/>
    <property type="match status" value="1"/>
</dbReference>
<evidence type="ECO:0000256" key="8">
    <source>
        <dbReference type="ARBA" id="ARBA00048668"/>
    </source>
</evidence>
<dbReference type="NCBIfam" id="NF009131">
    <property type="entry name" value="PRK12484.1"/>
    <property type="match status" value="1"/>
</dbReference>
<dbReference type="GO" id="GO:0005829">
    <property type="term" value="C:cytosol"/>
    <property type="evidence" value="ECO:0007669"/>
    <property type="project" value="TreeGrafter"/>
</dbReference>
<evidence type="ECO:0000256" key="7">
    <source>
        <dbReference type="ARBA" id="ARBA00022679"/>
    </source>
</evidence>
<evidence type="ECO:0000259" key="12">
    <source>
        <dbReference type="Pfam" id="PF17956"/>
    </source>
</evidence>
<name>W0RPZ2_9BACT</name>
<dbReference type="eggNOG" id="COG1488">
    <property type="taxonomic scope" value="Bacteria"/>
</dbReference>
<gene>
    <name evidence="13" type="ORF">J421_4046</name>
</gene>
<keyword evidence="6 9" id="KW-0662">Pyridine nucleotide biosynthesis</keyword>
<dbReference type="FunFam" id="3.20.20.70:FF:000076">
    <property type="entry name" value="Nicotinate phosphoribosyltransferase"/>
    <property type="match status" value="1"/>
</dbReference>
<comment type="PTM">
    <text evidence="9">Transiently phosphorylated on a His residue during the reaction cycle. Phosphorylation strongly increases the affinity for substrates and increases the rate of nicotinate D-ribonucleotide production. Dephosphorylation regenerates the low-affinity form of the enzyme, leading to product release.</text>
</comment>
<evidence type="ECO:0000256" key="9">
    <source>
        <dbReference type="RuleBase" id="RU365100"/>
    </source>
</evidence>
<evidence type="ECO:0000256" key="3">
    <source>
        <dbReference type="ARBA" id="ARBA00013236"/>
    </source>
</evidence>
<dbReference type="Gene3D" id="3.20.20.70">
    <property type="entry name" value="Aldolase class I"/>
    <property type="match status" value="1"/>
</dbReference>
<evidence type="ECO:0000256" key="2">
    <source>
        <dbReference type="ARBA" id="ARBA00010897"/>
    </source>
</evidence>
<dbReference type="AlphaFoldDB" id="W0RPZ2"/>
<keyword evidence="13" id="KW-0328">Glycosyltransferase</keyword>
<dbReference type="EMBL" id="CP007128">
    <property type="protein sequence ID" value="AHG91583.1"/>
    <property type="molecule type" value="Genomic_DNA"/>
</dbReference>
<dbReference type="CDD" id="cd01570">
    <property type="entry name" value="NAPRTase_A"/>
    <property type="match status" value="1"/>
</dbReference>
<dbReference type="UniPathway" id="UPA00253">
    <property type="reaction ID" value="UER00457"/>
</dbReference>
<evidence type="ECO:0000259" key="11">
    <source>
        <dbReference type="Pfam" id="PF17767"/>
    </source>
</evidence>
<dbReference type="PANTHER" id="PTHR11098">
    <property type="entry name" value="NICOTINATE PHOSPHORIBOSYLTRANSFERASE"/>
    <property type="match status" value="1"/>
</dbReference>
<comment type="similarity">
    <text evidence="2 9">Belongs to the NAPRTase family.</text>
</comment>
<keyword evidence="4" id="KW-0597">Phosphoprotein</keyword>